<accession>A0AAC9LBP9</accession>
<name>A0AAC9LBP9_9PSEU</name>
<dbReference type="SFLD" id="SFLDG00180">
    <property type="entry name" value="muconate_cycloisomerase"/>
    <property type="match status" value="1"/>
</dbReference>
<dbReference type="GO" id="GO:0046872">
    <property type="term" value="F:metal ion binding"/>
    <property type="evidence" value="ECO:0007669"/>
    <property type="project" value="UniProtKB-KW"/>
</dbReference>
<keyword evidence="3 6" id="KW-0413">Isomerase</keyword>
<dbReference type="Pfam" id="PF13378">
    <property type="entry name" value="MR_MLE_C"/>
    <property type="match status" value="1"/>
</dbReference>
<dbReference type="Gene3D" id="3.20.20.120">
    <property type="entry name" value="Enolase-like C-terminal domain"/>
    <property type="match status" value="1"/>
</dbReference>
<dbReference type="PANTHER" id="PTHR48073">
    <property type="entry name" value="O-SUCCINYLBENZOATE SYNTHASE-RELATED"/>
    <property type="match status" value="1"/>
</dbReference>
<proteinExistence type="inferred from homology"/>
<dbReference type="GO" id="GO:0016854">
    <property type="term" value="F:racemase and epimerase activity"/>
    <property type="evidence" value="ECO:0007669"/>
    <property type="project" value="UniProtKB-ARBA"/>
</dbReference>
<dbReference type="Pfam" id="PF02746">
    <property type="entry name" value="MR_MLE_N"/>
    <property type="match status" value="1"/>
</dbReference>
<dbReference type="PANTHER" id="PTHR48073:SF2">
    <property type="entry name" value="O-SUCCINYLBENZOATE SYNTHASE"/>
    <property type="match status" value="1"/>
</dbReference>
<evidence type="ECO:0000256" key="2">
    <source>
        <dbReference type="ARBA" id="ARBA00022723"/>
    </source>
</evidence>
<dbReference type="SMART" id="SM00922">
    <property type="entry name" value="MR_MLE"/>
    <property type="match status" value="1"/>
</dbReference>
<protein>
    <submittedName>
        <fullName evidence="6">Enolase superfamily enzyme related to L-alanine-DL-glutamate epimerase</fullName>
        <ecNumber evidence="6">5.5.1.1</ecNumber>
    </submittedName>
</protein>
<dbReference type="InterPro" id="IPR013342">
    <property type="entry name" value="Mandelate_racemase_C"/>
</dbReference>
<dbReference type="EC" id="5.5.1.1" evidence="6"/>
<dbReference type="AlphaFoldDB" id="A0AAC9LBP9"/>
<evidence type="ECO:0000313" key="7">
    <source>
        <dbReference type="Proteomes" id="UP000185511"/>
    </source>
</evidence>
<feature type="region of interest" description="Disordered" evidence="4">
    <location>
        <begin position="1"/>
        <end position="33"/>
    </location>
</feature>
<sequence>MNKFDSAVPSIGPARQRPLPSDGRPSIGRSTPSNGVAGLAEVVIDRVETFVVALPTQRSFGVAGGSVAVAGTPSLRVLVKVSADGLAGWGEATPIPAWTYETVESIVSTIDRYLAPSVLGRPCWDLDGLTSTFDRVINRGVTIGAPLAKCAVDVAVHDLLGRACGVPLGVLWGQRRTEEITLGWIVSGQSAAEVAECVAEGRELGYGAFKVKIGVHTEAEDLAVVRAVRAAAPDAPLWVDANQAYPIDVALRTARLLAELDVAVFEQPLPANDIAGLRRLRDASPIPVALDESIRHPGDLATFVRLAAVDVAVAKVQRSGGLTLSKRLCALAEDSGVRLIGSGLTDSDVGLAASLHLFAAFGIDTPVDLNGRQFIDSVYATGETVVVRDGRASVPTGPGLGIAVDEDVVREIAVDVFEGLRR</sequence>
<dbReference type="EMBL" id="CP016076">
    <property type="protein sequence ID" value="APU14833.1"/>
    <property type="molecule type" value="Genomic_DNA"/>
</dbReference>
<reference evidence="7" key="1">
    <citation type="submission" date="2016-06" db="EMBL/GenBank/DDBJ databases">
        <title>Complete genome sequence of Actinoalloteichus fjordicus DSM 46855 (=ADI127-17), type strain of the new species Actinoalloteichus fjordicus.</title>
        <authorList>
            <person name="Ruckert C."/>
            <person name="Nouioui I."/>
            <person name="Willmese J."/>
            <person name="van Wezel G."/>
            <person name="Klenk H.-P."/>
            <person name="Kalinowski J."/>
            <person name="Zotchev S.B."/>
        </authorList>
    </citation>
    <scope>NUCLEOTIDE SEQUENCE [LARGE SCALE GENOMIC DNA]</scope>
    <source>
        <strain evidence="7">ADI127-7</strain>
    </source>
</reference>
<dbReference type="Proteomes" id="UP000185511">
    <property type="component" value="Chromosome"/>
</dbReference>
<feature type="domain" description="Mandelate racemase/muconate lactonizing enzyme C-terminal" evidence="5">
    <location>
        <begin position="191"/>
        <end position="287"/>
    </location>
</feature>
<dbReference type="InterPro" id="IPR013341">
    <property type="entry name" value="Mandelate_racemase_N_dom"/>
</dbReference>
<evidence type="ECO:0000259" key="5">
    <source>
        <dbReference type="SMART" id="SM00922"/>
    </source>
</evidence>
<evidence type="ECO:0000256" key="3">
    <source>
        <dbReference type="ARBA" id="ARBA00023235"/>
    </source>
</evidence>
<keyword evidence="7" id="KW-1185">Reference proteome</keyword>
<dbReference type="InterPro" id="IPR036849">
    <property type="entry name" value="Enolase-like_C_sf"/>
</dbReference>
<dbReference type="Gene3D" id="3.30.390.10">
    <property type="entry name" value="Enolase-like, N-terminal domain"/>
    <property type="match status" value="1"/>
</dbReference>
<comment type="similarity">
    <text evidence="1">Belongs to the mandelate racemase/muconate lactonizing enzyme family.</text>
</comment>
<dbReference type="SUPFAM" id="SSF54826">
    <property type="entry name" value="Enolase N-terminal domain-like"/>
    <property type="match status" value="1"/>
</dbReference>
<dbReference type="InterPro" id="IPR029017">
    <property type="entry name" value="Enolase-like_N"/>
</dbReference>
<dbReference type="SFLD" id="SFLDF00009">
    <property type="entry name" value="o-succinylbenzoate_synthase"/>
    <property type="match status" value="1"/>
</dbReference>
<dbReference type="GO" id="GO:0018849">
    <property type="term" value="F:muconate cycloisomerase activity"/>
    <property type="evidence" value="ECO:0007669"/>
    <property type="project" value="UniProtKB-EC"/>
</dbReference>
<dbReference type="RefSeq" id="WP_083683196.1">
    <property type="nucleotide sequence ID" value="NZ_CP016076.1"/>
</dbReference>
<dbReference type="KEGG" id="acad:UA74_13875"/>
<evidence type="ECO:0000256" key="1">
    <source>
        <dbReference type="ARBA" id="ARBA00008031"/>
    </source>
</evidence>
<evidence type="ECO:0000256" key="4">
    <source>
        <dbReference type="SAM" id="MobiDB-lite"/>
    </source>
</evidence>
<dbReference type="InterPro" id="IPR029065">
    <property type="entry name" value="Enolase_C-like"/>
</dbReference>
<keyword evidence="2" id="KW-0479">Metal-binding</keyword>
<gene>
    <name evidence="6" type="ORF">UA74_13875</name>
</gene>
<organism evidence="6 7">
    <name type="scientific">Actinoalloteichus fjordicus</name>
    <dbReference type="NCBI Taxonomy" id="1612552"/>
    <lineage>
        <taxon>Bacteria</taxon>
        <taxon>Bacillati</taxon>
        <taxon>Actinomycetota</taxon>
        <taxon>Actinomycetes</taxon>
        <taxon>Pseudonocardiales</taxon>
        <taxon>Pseudonocardiaceae</taxon>
        <taxon>Actinoalloteichus</taxon>
    </lineage>
</organism>
<dbReference type="SUPFAM" id="SSF51604">
    <property type="entry name" value="Enolase C-terminal domain-like"/>
    <property type="match status" value="1"/>
</dbReference>
<dbReference type="SFLD" id="SFLDS00001">
    <property type="entry name" value="Enolase"/>
    <property type="match status" value="1"/>
</dbReference>
<evidence type="ECO:0000313" key="6">
    <source>
        <dbReference type="EMBL" id="APU14833.1"/>
    </source>
</evidence>